<dbReference type="OrthoDB" id="418728at2"/>
<organism evidence="2 3">
    <name type="scientific">Rhizobium etli bv. mimosae str. IE4771</name>
    <dbReference type="NCBI Taxonomy" id="1432050"/>
    <lineage>
        <taxon>Bacteria</taxon>
        <taxon>Pseudomonadati</taxon>
        <taxon>Pseudomonadota</taxon>
        <taxon>Alphaproteobacteria</taxon>
        <taxon>Hyphomicrobiales</taxon>
        <taxon>Rhizobiaceae</taxon>
        <taxon>Rhizobium/Agrobacterium group</taxon>
        <taxon>Rhizobium</taxon>
    </lineage>
</organism>
<gene>
    <name evidence="2" type="ORF">IE4771_PE00093</name>
</gene>
<keyword evidence="2" id="KW-0614">Plasmid</keyword>
<keyword evidence="2" id="KW-0378">Hydrolase</keyword>
<sequence length="369" mass="40803">MTGTVSITMLPARDGDCLFVEALDFRLLIDGGRSLTGRKALPEFLGALPVRDGKPTIDLMILTHVDADHIAGLLTFLGKGAGGFMIGEVWFNGLDHHKTAAGLFVPPRTQESGVNPKLPSGTLNVIQALKFHEFVQSLSIPWNERAKGEVLMVLQDGSLPRLTLTPGLDLVLLGPPKQKLADFYPEWDAAVRKLNKPPTLEKRPKFIPTVENLHLLAKLQDEPDRTKPNGASIAFILEAGEGDKKRRVLFAADAHPDDILSGLERYTNDGRIFFDAIKVSHHGSARNSTSSLIDKLTSPYWLVSTDGSRHEHPDTEALARIVLTPGDEKTLVFNYRSKHNKRWDDKDLRSTFRYRTCYGDGKASVTIVV</sequence>
<dbReference type="KEGG" id="rei:IE4771_PE00093"/>
<dbReference type="EMBL" id="CP006991">
    <property type="protein sequence ID" value="AIC31319.1"/>
    <property type="molecule type" value="Genomic_DNA"/>
</dbReference>
<dbReference type="Pfam" id="PF00753">
    <property type="entry name" value="Lactamase_B"/>
    <property type="match status" value="1"/>
</dbReference>
<evidence type="ECO:0000313" key="3">
    <source>
        <dbReference type="Proteomes" id="UP000027180"/>
    </source>
</evidence>
<evidence type="ECO:0000313" key="2">
    <source>
        <dbReference type="EMBL" id="AIC31319.1"/>
    </source>
</evidence>
<dbReference type="InterPro" id="IPR001279">
    <property type="entry name" value="Metallo-B-lactamas"/>
</dbReference>
<dbReference type="AlphaFoldDB" id="A0A060ICE0"/>
<evidence type="ECO:0000259" key="1">
    <source>
        <dbReference type="Pfam" id="PF00753"/>
    </source>
</evidence>
<dbReference type="GO" id="GO:0016787">
    <property type="term" value="F:hydrolase activity"/>
    <property type="evidence" value="ECO:0007669"/>
    <property type="project" value="UniProtKB-KW"/>
</dbReference>
<feature type="domain" description="Metallo-beta-lactamase" evidence="1">
    <location>
        <begin position="13"/>
        <end position="79"/>
    </location>
</feature>
<dbReference type="RefSeq" id="WP_040142623.1">
    <property type="nucleotide sequence ID" value="NZ_CP006991.1"/>
</dbReference>
<dbReference type="Proteomes" id="UP000027180">
    <property type="component" value="Plasmid pRetIE4771e"/>
</dbReference>
<accession>A0A060ICE0</accession>
<dbReference type="InterPro" id="IPR052159">
    <property type="entry name" value="Competence_DNA_uptake"/>
</dbReference>
<protein>
    <submittedName>
        <fullName evidence="2">Metallo-beta-lactamase family hydrolase domain-containing protein</fullName>
    </submittedName>
</protein>
<reference evidence="2 3" key="1">
    <citation type="submission" date="2013-12" db="EMBL/GenBank/DDBJ databases">
        <title>Complete genome sequence of Rhizobium etli bv. mimosae IE4771.</title>
        <authorList>
            <person name="Bustos P."/>
            <person name="Santamaria R.I."/>
            <person name="Lozano L."/>
            <person name="Ormeno-Orrillo E."/>
            <person name="Rogel M.A."/>
            <person name="Romero D."/>
            <person name="Cevallos M.A."/>
            <person name="Martinez-Romero E."/>
            <person name="Gonzalez V."/>
        </authorList>
    </citation>
    <scope>NUCLEOTIDE SEQUENCE [LARGE SCALE GENOMIC DNA]</scope>
    <source>
        <strain evidence="2 3">IE4771</strain>
        <plasmid evidence="3">Plasmid pRetIE4771e</plasmid>
    </source>
</reference>
<proteinExistence type="predicted"/>
<dbReference type="SUPFAM" id="SSF56281">
    <property type="entry name" value="Metallo-hydrolase/oxidoreductase"/>
    <property type="match status" value="1"/>
</dbReference>
<dbReference type="PANTHER" id="PTHR30619:SF1">
    <property type="entry name" value="RECOMBINATION PROTEIN 2"/>
    <property type="match status" value="1"/>
</dbReference>
<dbReference type="InterPro" id="IPR036866">
    <property type="entry name" value="RibonucZ/Hydroxyglut_hydro"/>
</dbReference>
<dbReference type="PANTHER" id="PTHR30619">
    <property type="entry name" value="DNA INTERNALIZATION/COMPETENCE PROTEIN COMEC/REC2"/>
    <property type="match status" value="1"/>
</dbReference>
<name>A0A060ICE0_RHIET</name>
<geneLocation type="plasmid" evidence="2 3">
    <name>pRetIE4771e</name>
</geneLocation>
<dbReference type="HOGENOM" id="CLU_052638_0_0_5"/>
<dbReference type="Gene3D" id="3.60.15.10">
    <property type="entry name" value="Ribonuclease Z/Hydroxyacylglutathione hydrolase-like"/>
    <property type="match status" value="1"/>
</dbReference>